<feature type="domain" description="GFO/IDH/MocA-like oxidoreductase" evidence="2">
    <location>
        <begin position="145"/>
        <end position="245"/>
    </location>
</feature>
<name>A0ABV9GQ57_9BACL</name>
<keyword evidence="4" id="KW-1185">Reference proteome</keyword>
<dbReference type="InterPro" id="IPR000683">
    <property type="entry name" value="Gfo/Idh/MocA-like_OxRdtase_N"/>
</dbReference>
<dbReference type="Pfam" id="PF01408">
    <property type="entry name" value="GFO_IDH_MocA"/>
    <property type="match status" value="1"/>
</dbReference>
<evidence type="ECO:0000259" key="2">
    <source>
        <dbReference type="Pfam" id="PF22725"/>
    </source>
</evidence>
<dbReference type="SUPFAM" id="SSF51735">
    <property type="entry name" value="NAD(P)-binding Rossmann-fold domains"/>
    <property type="match status" value="1"/>
</dbReference>
<gene>
    <name evidence="3" type="ORF">ACFO4N_11620</name>
</gene>
<dbReference type="SUPFAM" id="SSF55347">
    <property type="entry name" value="Glyceraldehyde-3-phosphate dehydrogenase-like, C-terminal domain"/>
    <property type="match status" value="1"/>
</dbReference>
<comment type="caution">
    <text evidence="3">The sequence shown here is derived from an EMBL/GenBank/DDBJ whole genome shotgun (WGS) entry which is preliminary data.</text>
</comment>
<dbReference type="RefSeq" id="WP_376846455.1">
    <property type="nucleotide sequence ID" value="NZ_JBHSFW010000007.1"/>
</dbReference>
<dbReference type="PANTHER" id="PTHR43054">
    <property type="match status" value="1"/>
</dbReference>
<evidence type="ECO:0000259" key="1">
    <source>
        <dbReference type="Pfam" id="PF01408"/>
    </source>
</evidence>
<reference evidence="4" key="1">
    <citation type="journal article" date="2019" name="Int. J. Syst. Evol. Microbiol.">
        <title>The Global Catalogue of Microorganisms (GCM) 10K type strain sequencing project: providing services to taxonomists for standard genome sequencing and annotation.</title>
        <authorList>
            <consortium name="The Broad Institute Genomics Platform"/>
            <consortium name="The Broad Institute Genome Sequencing Center for Infectious Disease"/>
            <person name="Wu L."/>
            <person name="Ma J."/>
        </authorList>
    </citation>
    <scope>NUCLEOTIDE SEQUENCE [LARGE SCALE GENOMIC DNA]</scope>
    <source>
        <strain evidence="4">CGMCC 1.16306</strain>
    </source>
</reference>
<feature type="domain" description="Gfo/Idh/MocA-like oxidoreductase N-terminal" evidence="1">
    <location>
        <begin position="2"/>
        <end position="116"/>
    </location>
</feature>
<dbReference type="InterPro" id="IPR036291">
    <property type="entry name" value="NAD(P)-bd_dom_sf"/>
</dbReference>
<sequence>MKFGTVGTGWITETFIEAAHETGLMELSGVYSRTLEKAERLSETYQPALVVNKIQRLAESDIDVVYIASPNALHYDHARLFIEHGKHVICEKPIFSNLNEWDAAQRLAEQHGVFLFEAMRNLHTPNFLQLKKHLEKVGTIRGALLHYIQYSSRYDRFLDGETPNVFSPDFSGGALVDLGVYPLALAVGLFGEPQRVTYHPVLLRSGIDGAGTLVLSYDGFQCTILCSKIAHSTLASEIHGESGTITLDRVAPIGSLHWTDNHTKLTEAVGVSQKGNDMVYEIEAFANIIEKNDKARYEGLSAISRSVLSITEQARKQNQILFASERGNLGAR</sequence>
<dbReference type="InterPro" id="IPR055170">
    <property type="entry name" value="GFO_IDH_MocA-like_dom"/>
</dbReference>
<dbReference type="EMBL" id="JBHSFW010000007">
    <property type="protein sequence ID" value="MFC4619362.1"/>
    <property type="molecule type" value="Genomic_DNA"/>
</dbReference>
<dbReference type="PANTHER" id="PTHR43054:SF1">
    <property type="entry name" value="SCYLLO-INOSITOL 2-DEHYDROGENASE (NADP(+)) IOLU"/>
    <property type="match status" value="1"/>
</dbReference>
<dbReference type="Gene3D" id="3.30.360.10">
    <property type="entry name" value="Dihydrodipicolinate Reductase, domain 2"/>
    <property type="match status" value="1"/>
</dbReference>
<dbReference type="Gene3D" id="3.40.50.720">
    <property type="entry name" value="NAD(P)-binding Rossmann-like Domain"/>
    <property type="match status" value="1"/>
</dbReference>
<dbReference type="Proteomes" id="UP001596022">
    <property type="component" value="Unassembled WGS sequence"/>
</dbReference>
<evidence type="ECO:0000313" key="3">
    <source>
        <dbReference type="EMBL" id="MFC4619362.1"/>
    </source>
</evidence>
<protein>
    <submittedName>
        <fullName evidence="3">Gfo/Idh/MocA family protein</fullName>
    </submittedName>
</protein>
<dbReference type="Pfam" id="PF22725">
    <property type="entry name" value="GFO_IDH_MocA_C3"/>
    <property type="match status" value="1"/>
</dbReference>
<accession>A0ABV9GQ57</accession>
<evidence type="ECO:0000313" key="4">
    <source>
        <dbReference type="Proteomes" id="UP001596022"/>
    </source>
</evidence>
<proteinExistence type="predicted"/>
<organism evidence="3 4">
    <name type="scientific">Camelliibacillus cellulosilyticus</name>
    <dbReference type="NCBI Taxonomy" id="2174486"/>
    <lineage>
        <taxon>Bacteria</taxon>
        <taxon>Bacillati</taxon>
        <taxon>Bacillota</taxon>
        <taxon>Bacilli</taxon>
        <taxon>Bacillales</taxon>
        <taxon>Sporolactobacillaceae</taxon>
        <taxon>Camelliibacillus</taxon>
    </lineage>
</organism>